<dbReference type="Proteomes" id="UP000737171">
    <property type="component" value="Unassembled WGS sequence"/>
</dbReference>
<dbReference type="EMBL" id="JABRWJ010000005">
    <property type="protein sequence ID" value="NRF68997.1"/>
    <property type="molecule type" value="Genomic_DNA"/>
</dbReference>
<gene>
    <name evidence="2" type="ORF">HLB44_18550</name>
</gene>
<evidence type="ECO:0000313" key="3">
    <source>
        <dbReference type="Proteomes" id="UP000737171"/>
    </source>
</evidence>
<dbReference type="Pfam" id="PF01381">
    <property type="entry name" value="HTH_3"/>
    <property type="match status" value="1"/>
</dbReference>
<name>A0ABX2EK15_9BURK</name>
<proteinExistence type="predicted"/>
<protein>
    <submittedName>
        <fullName evidence="2">Helix-turn-helix domain-containing protein</fullName>
    </submittedName>
</protein>
<dbReference type="SUPFAM" id="SSF47413">
    <property type="entry name" value="lambda repressor-like DNA-binding domains"/>
    <property type="match status" value="1"/>
</dbReference>
<evidence type="ECO:0000313" key="2">
    <source>
        <dbReference type="EMBL" id="NRF68997.1"/>
    </source>
</evidence>
<dbReference type="PROSITE" id="PS50943">
    <property type="entry name" value="HTH_CROC1"/>
    <property type="match status" value="1"/>
</dbReference>
<dbReference type="InterPro" id="IPR001387">
    <property type="entry name" value="Cro/C1-type_HTH"/>
</dbReference>
<evidence type="ECO:0000259" key="1">
    <source>
        <dbReference type="PROSITE" id="PS50943"/>
    </source>
</evidence>
<reference evidence="2 3" key="1">
    <citation type="submission" date="2020-05" db="EMBL/GenBank/DDBJ databases">
        <title>Aquincola sp. isolate from soil.</title>
        <authorList>
            <person name="Han J."/>
            <person name="Kim D.-U."/>
        </authorList>
    </citation>
    <scope>NUCLEOTIDE SEQUENCE [LARGE SCALE GENOMIC DNA]</scope>
    <source>
        <strain evidence="2 3">S2</strain>
    </source>
</reference>
<dbReference type="Gene3D" id="1.10.260.40">
    <property type="entry name" value="lambda repressor-like DNA-binding domains"/>
    <property type="match status" value="1"/>
</dbReference>
<sequence length="109" mass="11937">MTTETTLPLEVTTAAQRFGENVRLARVRRHMTQEELAQACGITRKTLYALEKGASGATVATAFTVLWKLGLLSTAAALADPDADEHGRILEAARRPKRVRNPLDSDNDF</sequence>
<feature type="domain" description="HTH cro/C1-type" evidence="1">
    <location>
        <begin position="22"/>
        <end position="78"/>
    </location>
</feature>
<dbReference type="InterPro" id="IPR010982">
    <property type="entry name" value="Lambda_DNA-bd_dom_sf"/>
</dbReference>
<dbReference type="SMART" id="SM00530">
    <property type="entry name" value="HTH_XRE"/>
    <property type="match status" value="1"/>
</dbReference>
<accession>A0ABX2EK15</accession>
<keyword evidence="3" id="KW-1185">Reference proteome</keyword>
<comment type="caution">
    <text evidence="2">The sequence shown here is derived from an EMBL/GenBank/DDBJ whole genome shotgun (WGS) entry which is preliminary data.</text>
</comment>
<dbReference type="RefSeq" id="WP_173125229.1">
    <property type="nucleotide sequence ID" value="NZ_JABRWJ010000005.1"/>
</dbReference>
<organism evidence="2 3">
    <name type="scientific">Pseudaquabacterium terrae</name>
    <dbReference type="NCBI Taxonomy" id="2732868"/>
    <lineage>
        <taxon>Bacteria</taxon>
        <taxon>Pseudomonadati</taxon>
        <taxon>Pseudomonadota</taxon>
        <taxon>Betaproteobacteria</taxon>
        <taxon>Burkholderiales</taxon>
        <taxon>Sphaerotilaceae</taxon>
        <taxon>Pseudaquabacterium</taxon>
    </lineage>
</organism>
<dbReference type="CDD" id="cd00093">
    <property type="entry name" value="HTH_XRE"/>
    <property type="match status" value="1"/>
</dbReference>